<keyword evidence="1" id="KW-0732">Signal</keyword>
<dbReference type="PANTHER" id="PTHR22576:SF37">
    <property type="entry name" value="MUCOSA-ASSOCIATED LYMPHOID TISSUE LYMPHOMA TRANSLOCATION PROTEIN 1"/>
    <property type="match status" value="1"/>
</dbReference>
<dbReference type="PANTHER" id="PTHR22576">
    <property type="entry name" value="MUCOSA ASSOCIATED LYMPHOID TISSUE LYMPHOMA TRANSLOCATION PROTEIN 1/PARACASPASE"/>
    <property type="match status" value="1"/>
</dbReference>
<dbReference type="Pfam" id="PF08238">
    <property type="entry name" value="Sel1"/>
    <property type="match status" value="4"/>
</dbReference>
<accession>A0A370LCF7</accession>
<dbReference type="AlphaFoldDB" id="A0A370LCF7"/>
<name>A0A370LCF7_9HYPH</name>
<dbReference type="GO" id="GO:0006508">
    <property type="term" value="P:proteolysis"/>
    <property type="evidence" value="ECO:0007669"/>
    <property type="project" value="InterPro"/>
</dbReference>
<evidence type="ECO:0000313" key="3">
    <source>
        <dbReference type="EMBL" id="RDJ29662.1"/>
    </source>
</evidence>
<dbReference type="EMBL" id="QQTP01000001">
    <property type="protein sequence ID" value="RDJ29662.1"/>
    <property type="molecule type" value="Genomic_DNA"/>
</dbReference>
<dbReference type="Gene3D" id="3.40.50.1460">
    <property type="match status" value="1"/>
</dbReference>
<gene>
    <name evidence="3" type="ORF">DWE98_03770</name>
</gene>
<dbReference type="PROSITE" id="PS50208">
    <property type="entry name" value="CASPASE_P20"/>
    <property type="match status" value="1"/>
</dbReference>
<dbReference type="InterPro" id="IPR006597">
    <property type="entry name" value="Sel1-like"/>
</dbReference>
<dbReference type="GO" id="GO:0004197">
    <property type="term" value="F:cysteine-type endopeptidase activity"/>
    <property type="evidence" value="ECO:0007669"/>
    <property type="project" value="InterPro"/>
</dbReference>
<feature type="chain" id="PRO_5030068603" description="Caspase family p20 domain-containing protein" evidence="1">
    <location>
        <begin position="35"/>
        <end position="575"/>
    </location>
</feature>
<protein>
    <recommendedName>
        <fullName evidence="2">Caspase family p20 domain-containing protein</fullName>
    </recommendedName>
</protein>
<dbReference type="SUPFAM" id="SSF52129">
    <property type="entry name" value="Caspase-like"/>
    <property type="match status" value="1"/>
</dbReference>
<proteinExistence type="predicted"/>
<dbReference type="InterPro" id="IPR029030">
    <property type="entry name" value="Caspase-like_dom_sf"/>
</dbReference>
<dbReference type="SMART" id="SM00671">
    <property type="entry name" value="SEL1"/>
    <property type="match status" value="4"/>
</dbReference>
<dbReference type="InterPro" id="IPR011600">
    <property type="entry name" value="Pept_C14_caspase"/>
</dbReference>
<dbReference type="OrthoDB" id="9816009at2"/>
<comment type="caution">
    <text evidence="3">The sequence shown here is derived from an EMBL/GenBank/DDBJ whole genome shotgun (WGS) entry which is preliminary data.</text>
</comment>
<evidence type="ECO:0000259" key="2">
    <source>
        <dbReference type="PROSITE" id="PS50208"/>
    </source>
</evidence>
<dbReference type="InterPro" id="IPR001309">
    <property type="entry name" value="Pept_C14_p20"/>
</dbReference>
<reference evidence="4" key="1">
    <citation type="submission" date="2018-07" db="EMBL/GenBank/DDBJ databases">
        <authorList>
            <person name="Safronova V.I."/>
            <person name="Chirak E.R."/>
            <person name="Sazanova A.L."/>
        </authorList>
    </citation>
    <scope>NUCLEOTIDE SEQUENCE [LARGE SCALE GENOMIC DNA]</scope>
    <source>
        <strain evidence="4">RCAM04685</strain>
    </source>
</reference>
<dbReference type="SUPFAM" id="SSF81901">
    <property type="entry name" value="HCP-like"/>
    <property type="match status" value="1"/>
</dbReference>
<feature type="domain" description="Caspase family p20" evidence="2">
    <location>
        <begin position="34"/>
        <end position="167"/>
    </location>
</feature>
<evidence type="ECO:0000256" key="1">
    <source>
        <dbReference type="SAM" id="SignalP"/>
    </source>
</evidence>
<keyword evidence="4" id="KW-1185">Reference proteome</keyword>
<dbReference type="Pfam" id="PF00656">
    <property type="entry name" value="Peptidase_C14"/>
    <property type="match status" value="1"/>
</dbReference>
<evidence type="ECO:0000313" key="4">
    <source>
        <dbReference type="Proteomes" id="UP000255207"/>
    </source>
</evidence>
<dbReference type="Proteomes" id="UP000255207">
    <property type="component" value="Unassembled WGS sequence"/>
</dbReference>
<dbReference type="InterPro" id="IPR052039">
    <property type="entry name" value="Caspase-related_regulators"/>
</dbReference>
<dbReference type="InterPro" id="IPR011990">
    <property type="entry name" value="TPR-like_helical_dom_sf"/>
</dbReference>
<feature type="signal peptide" evidence="1">
    <location>
        <begin position="1"/>
        <end position="34"/>
    </location>
</feature>
<sequence>MEPERREGLMRSRLTGVVLLAALALLCAAASASAKQIAIVIGNDTYAEVTPLNAAVNDARAMGDGLTKAGFQVELVENGTKRQMSRALSVVENKIEPGDTVVFHYSGHGFEIDGQNWLLPIDVPAAREGEAGLIKDESFNAADIVERFRARGAGTVVAILDACRNNPFARSGTRALGGGTRGLANMEASGGVFIMFSAGSKQLALDKLTPADPTPTSIFVRSVLPLLGRTDLSLIDIAKEAQQKVRELARSVGHEQIPAYYDGIVGRVTLTGALPTTRLEPQAPVAQQPKSAAEDVFWQSIRDSNQAAMYEAYLAQVGKNTFSGTYRQLAERKLASLRLGPADSPPSPAQPQQLPPALTIEKAPPQAPAESASGPEITACDAAAADARDPDKPAEVAGLDLDLRTAPAGLAACGKAVAVAGAPRRAFYQLSRAYEANNNALKASENLQKAADLGHPLALYALAERSLTGQGQPKDASRAMSLFYRAADAGVNAAIVRIGAMYANGQGADRDYIKAVAFYNLALKADEPSVYAELGLLYLNGRGVVRDKRKACELFAQGAGKGNAAAAQNAASFCS</sequence>
<dbReference type="Gene3D" id="1.25.40.10">
    <property type="entry name" value="Tetratricopeptide repeat domain"/>
    <property type="match status" value="1"/>
</dbReference>
<organism evidence="3 4">
    <name type="scientific">Bosea caraganae</name>
    <dbReference type="NCBI Taxonomy" id="2763117"/>
    <lineage>
        <taxon>Bacteria</taxon>
        <taxon>Pseudomonadati</taxon>
        <taxon>Pseudomonadota</taxon>
        <taxon>Alphaproteobacteria</taxon>
        <taxon>Hyphomicrobiales</taxon>
        <taxon>Boseaceae</taxon>
        <taxon>Bosea</taxon>
    </lineage>
</organism>